<dbReference type="SUPFAM" id="SSF48452">
    <property type="entry name" value="TPR-like"/>
    <property type="match status" value="1"/>
</dbReference>
<name>A0A2W5UZ53_9BACT</name>
<accession>A0A2W5UZ53</accession>
<sequence>MRFACLLLALFTGCAPLITVTREQRPLLTFTPEQQPVAVATSDTGIAVVDLLNAFSDKHWRAVHAAELVRDQLKAAGISIAPGIDLARTNIVVSVIENRVSTAGGTPTANVELLIEANGVLVTRVEGEAHGAELEGRLFTLAIENAAQKLPPKLLATEETENFMLEKSDGIADANEKLLDGDVPGAIAAYEAWLATKPNDVAALSNLSAARFASGDFPGAVAAARAAANADTSAMHLNRVNHADDLERRALRTTRVLRFTTFGAEKKK</sequence>
<comment type="caution">
    <text evidence="1">The sequence shown here is derived from an EMBL/GenBank/DDBJ whole genome shotgun (WGS) entry which is preliminary data.</text>
</comment>
<dbReference type="InterPro" id="IPR011990">
    <property type="entry name" value="TPR-like_helical_dom_sf"/>
</dbReference>
<gene>
    <name evidence="1" type="ORF">DI536_10505</name>
</gene>
<organism evidence="1 2">
    <name type="scientific">Archangium gephyra</name>
    <dbReference type="NCBI Taxonomy" id="48"/>
    <lineage>
        <taxon>Bacteria</taxon>
        <taxon>Pseudomonadati</taxon>
        <taxon>Myxococcota</taxon>
        <taxon>Myxococcia</taxon>
        <taxon>Myxococcales</taxon>
        <taxon>Cystobacterineae</taxon>
        <taxon>Archangiaceae</taxon>
        <taxon>Archangium</taxon>
    </lineage>
</organism>
<dbReference type="Proteomes" id="UP000249061">
    <property type="component" value="Unassembled WGS sequence"/>
</dbReference>
<evidence type="ECO:0000313" key="2">
    <source>
        <dbReference type="Proteomes" id="UP000249061"/>
    </source>
</evidence>
<protein>
    <submittedName>
        <fullName evidence="1">Uncharacterized protein</fullName>
    </submittedName>
</protein>
<dbReference type="AlphaFoldDB" id="A0A2W5UZ53"/>
<dbReference type="Gene3D" id="1.25.40.10">
    <property type="entry name" value="Tetratricopeptide repeat domain"/>
    <property type="match status" value="1"/>
</dbReference>
<proteinExistence type="predicted"/>
<reference evidence="1 2" key="1">
    <citation type="submission" date="2017-08" db="EMBL/GenBank/DDBJ databases">
        <title>Infants hospitalized years apart are colonized by the same room-sourced microbial strains.</title>
        <authorList>
            <person name="Brooks B."/>
            <person name="Olm M.R."/>
            <person name="Firek B.A."/>
            <person name="Baker R."/>
            <person name="Thomas B.C."/>
            <person name="Morowitz M.J."/>
            <person name="Banfield J.F."/>
        </authorList>
    </citation>
    <scope>NUCLEOTIDE SEQUENCE [LARGE SCALE GENOMIC DNA]</scope>
    <source>
        <strain evidence="1">S2_003_000_R2_14</strain>
    </source>
</reference>
<evidence type="ECO:0000313" key="1">
    <source>
        <dbReference type="EMBL" id="PZR14478.1"/>
    </source>
</evidence>
<dbReference type="EMBL" id="QFQP01000007">
    <property type="protein sequence ID" value="PZR14478.1"/>
    <property type="molecule type" value="Genomic_DNA"/>
</dbReference>